<accession>A0A0C9U0C0</accession>
<keyword evidence="2" id="KW-1185">Reference proteome</keyword>
<dbReference type="OrthoDB" id="2998253at2759"/>
<dbReference type="Proteomes" id="UP000053647">
    <property type="component" value="Unassembled WGS sequence"/>
</dbReference>
<name>A0A0C9U0C0_PAXIN</name>
<gene>
    <name evidence="1" type="ORF">PAXINDRAFT_50824</name>
</gene>
<evidence type="ECO:0008006" key="3">
    <source>
        <dbReference type="Google" id="ProtNLM"/>
    </source>
</evidence>
<sequence>QLLYKKNKMIASMKTHQGFISCIRRFPPEVLGEIFVQCLPGDTYIHPGPDTVPLLLTGICKGWRQVALSTPRLWCSLRI</sequence>
<evidence type="ECO:0000313" key="2">
    <source>
        <dbReference type="Proteomes" id="UP000053647"/>
    </source>
</evidence>
<reference evidence="1 2" key="1">
    <citation type="submission" date="2014-06" db="EMBL/GenBank/DDBJ databases">
        <authorList>
            <consortium name="DOE Joint Genome Institute"/>
            <person name="Kuo A."/>
            <person name="Kohler A."/>
            <person name="Nagy L.G."/>
            <person name="Floudas D."/>
            <person name="Copeland A."/>
            <person name="Barry K.W."/>
            <person name="Cichocki N."/>
            <person name="Veneault-Fourrey C."/>
            <person name="LaButti K."/>
            <person name="Lindquist E.A."/>
            <person name="Lipzen A."/>
            <person name="Lundell T."/>
            <person name="Morin E."/>
            <person name="Murat C."/>
            <person name="Sun H."/>
            <person name="Tunlid A."/>
            <person name="Henrissat B."/>
            <person name="Grigoriev I.V."/>
            <person name="Hibbett D.S."/>
            <person name="Martin F."/>
            <person name="Nordberg H.P."/>
            <person name="Cantor M.N."/>
            <person name="Hua S.X."/>
        </authorList>
    </citation>
    <scope>NUCLEOTIDE SEQUENCE [LARGE SCALE GENOMIC DNA]</scope>
    <source>
        <strain evidence="1 2">ATCC 200175</strain>
    </source>
</reference>
<protein>
    <recommendedName>
        <fullName evidence="3">F-box domain-containing protein</fullName>
    </recommendedName>
</protein>
<dbReference type="Gene3D" id="1.20.1280.50">
    <property type="match status" value="1"/>
</dbReference>
<dbReference type="EMBL" id="KN819355">
    <property type="protein sequence ID" value="KIJ13172.1"/>
    <property type="molecule type" value="Genomic_DNA"/>
</dbReference>
<organism evidence="1 2">
    <name type="scientific">Paxillus involutus ATCC 200175</name>
    <dbReference type="NCBI Taxonomy" id="664439"/>
    <lineage>
        <taxon>Eukaryota</taxon>
        <taxon>Fungi</taxon>
        <taxon>Dikarya</taxon>
        <taxon>Basidiomycota</taxon>
        <taxon>Agaricomycotina</taxon>
        <taxon>Agaricomycetes</taxon>
        <taxon>Agaricomycetidae</taxon>
        <taxon>Boletales</taxon>
        <taxon>Paxilineae</taxon>
        <taxon>Paxillaceae</taxon>
        <taxon>Paxillus</taxon>
    </lineage>
</organism>
<reference evidence="2" key="2">
    <citation type="submission" date="2015-01" db="EMBL/GenBank/DDBJ databases">
        <title>Evolutionary Origins and Diversification of the Mycorrhizal Mutualists.</title>
        <authorList>
            <consortium name="DOE Joint Genome Institute"/>
            <consortium name="Mycorrhizal Genomics Consortium"/>
            <person name="Kohler A."/>
            <person name="Kuo A."/>
            <person name="Nagy L.G."/>
            <person name="Floudas D."/>
            <person name="Copeland A."/>
            <person name="Barry K.W."/>
            <person name="Cichocki N."/>
            <person name="Veneault-Fourrey C."/>
            <person name="LaButti K."/>
            <person name="Lindquist E.A."/>
            <person name="Lipzen A."/>
            <person name="Lundell T."/>
            <person name="Morin E."/>
            <person name="Murat C."/>
            <person name="Riley R."/>
            <person name="Ohm R."/>
            <person name="Sun H."/>
            <person name="Tunlid A."/>
            <person name="Henrissat B."/>
            <person name="Grigoriev I.V."/>
            <person name="Hibbett D.S."/>
            <person name="Martin F."/>
        </authorList>
    </citation>
    <scope>NUCLEOTIDE SEQUENCE [LARGE SCALE GENOMIC DNA]</scope>
    <source>
        <strain evidence="2">ATCC 200175</strain>
    </source>
</reference>
<evidence type="ECO:0000313" key="1">
    <source>
        <dbReference type="EMBL" id="KIJ13172.1"/>
    </source>
</evidence>
<feature type="non-terminal residue" evidence="1">
    <location>
        <position position="1"/>
    </location>
</feature>
<feature type="non-terminal residue" evidence="1">
    <location>
        <position position="79"/>
    </location>
</feature>
<dbReference type="HOGENOM" id="CLU_018544_3_3_1"/>
<proteinExistence type="predicted"/>
<dbReference type="AlphaFoldDB" id="A0A0C9U0C0"/>